<dbReference type="Pfam" id="PF07729">
    <property type="entry name" value="FCD"/>
    <property type="match status" value="1"/>
</dbReference>
<dbReference type="STRING" id="665118.SAMN02983003_1567"/>
<dbReference type="SMART" id="SM00345">
    <property type="entry name" value="HTH_GNTR"/>
    <property type="match status" value="1"/>
</dbReference>
<evidence type="ECO:0000313" key="6">
    <source>
        <dbReference type="Proteomes" id="UP000183447"/>
    </source>
</evidence>
<dbReference type="Gene3D" id="1.10.10.10">
    <property type="entry name" value="Winged helix-like DNA-binding domain superfamily/Winged helix DNA-binding domain"/>
    <property type="match status" value="1"/>
</dbReference>
<evidence type="ECO:0000313" key="5">
    <source>
        <dbReference type="EMBL" id="SFZ83299.1"/>
    </source>
</evidence>
<evidence type="ECO:0000256" key="2">
    <source>
        <dbReference type="ARBA" id="ARBA00023125"/>
    </source>
</evidence>
<dbReference type="GO" id="GO:0003677">
    <property type="term" value="F:DNA binding"/>
    <property type="evidence" value="ECO:0007669"/>
    <property type="project" value="UniProtKB-KW"/>
</dbReference>
<accession>A0A1K2HWY6</accession>
<dbReference type="InterPro" id="IPR000524">
    <property type="entry name" value="Tscrpt_reg_HTH_GntR"/>
</dbReference>
<dbReference type="SUPFAM" id="SSF48008">
    <property type="entry name" value="GntR ligand-binding domain-like"/>
    <property type="match status" value="1"/>
</dbReference>
<keyword evidence="2 5" id="KW-0238">DNA-binding</keyword>
<keyword evidence="3" id="KW-0804">Transcription</keyword>
<dbReference type="AlphaFoldDB" id="A0A1K2HWY6"/>
<dbReference type="InterPro" id="IPR036390">
    <property type="entry name" value="WH_DNA-bd_sf"/>
</dbReference>
<dbReference type="InterPro" id="IPR036388">
    <property type="entry name" value="WH-like_DNA-bd_sf"/>
</dbReference>
<gene>
    <name evidence="5" type="ORF">SAMN02983003_1567</name>
</gene>
<dbReference type="Pfam" id="PF00392">
    <property type="entry name" value="GntR"/>
    <property type="match status" value="1"/>
</dbReference>
<protein>
    <submittedName>
        <fullName evidence="5">DNA-binding transcriptional regulator, GntR family</fullName>
    </submittedName>
</protein>
<dbReference type="GO" id="GO:0003700">
    <property type="term" value="F:DNA-binding transcription factor activity"/>
    <property type="evidence" value="ECO:0007669"/>
    <property type="project" value="InterPro"/>
</dbReference>
<dbReference type="CDD" id="cd07377">
    <property type="entry name" value="WHTH_GntR"/>
    <property type="match status" value="1"/>
</dbReference>
<dbReference type="PANTHER" id="PTHR43537:SF24">
    <property type="entry name" value="GLUCONATE OPERON TRANSCRIPTIONAL REPRESSOR"/>
    <property type="match status" value="1"/>
</dbReference>
<dbReference type="InterPro" id="IPR011711">
    <property type="entry name" value="GntR_C"/>
</dbReference>
<evidence type="ECO:0000256" key="3">
    <source>
        <dbReference type="ARBA" id="ARBA00023163"/>
    </source>
</evidence>
<dbReference type="PRINTS" id="PR00035">
    <property type="entry name" value="HTHGNTR"/>
</dbReference>
<keyword evidence="6" id="KW-1185">Reference proteome</keyword>
<evidence type="ECO:0000256" key="1">
    <source>
        <dbReference type="ARBA" id="ARBA00023015"/>
    </source>
</evidence>
<dbReference type="InterPro" id="IPR008920">
    <property type="entry name" value="TF_FadR/GntR_C"/>
</dbReference>
<dbReference type="Gene3D" id="1.20.120.530">
    <property type="entry name" value="GntR ligand-binding domain-like"/>
    <property type="match status" value="1"/>
</dbReference>
<dbReference type="SUPFAM" id="SSF46785">
    <property type="entry name" value="Winged helix' DNA-binding domain"/>
    <property type="match status" value="1"/>
</dbReference>
<dbReference type="SMART" id="SM00895">
    <property type="entry name" value="FCD"/>
    <property type="match status" value="1"/>
</dbReference>
<sequence length="246" mass="26982">MVERIDGRLDPLQHESAPLRNKIINSLRSAIESGVLKPGTRLVEKDLCEQLNVSRTSLREALRQLQAEGILVNASNRGLTVAKVSRDDAANVYRIRGALEALIVEQFVERANDRQVAELKRNAETLKGEYRSGNADRIVAAKRAFYDLLCKRAGNPIAFDILTKLTLLTSPLRRPSIIRAERQQQSIAEIDAIVDAISRRDKAAARAAAEQHVANSAQSAFRSAEAYLTDGGDGDTGEKPQLAMGV</sequence>
<name>A0A1K2HWY6_9HYPH</name>
<dbReference type="PANTHER" id="PTHR43537">
    <property type="entry name" value="TRANSCRIPTIONAL REGULATOR, GNTR FAMILY"/>
    <property type="match status" value="1"/>
</dbReference>
<feature type="domain" description="HTH gntR-type" evidence="4">
    <location>
        <begin position="17"/>
        <end position="84"/>
    </location>
</feature>
<dbReference type="EMBL" id="FPKU01000001">
    <property type="protein sequence ID" value="SFZ83299.1"/>
    <property type="molecule type" value="Genomic_DNA"/>
</dbReference>
<dbReference type="Proteomes" id="UP000183447">
    <property type="component" value="Unassembled WGS sequence"/>
</dbReference>
<dbReference type="PROSITE" id="PS50949">
    <property type="entry name" value="HTH_GNTR"/>
    <property type="match status" value="1"/>
</dbReference>
<organism evidence="5 6">
    <name type="scientific">Devosia enhydra</name>
    <dbReference type="NCBI Taxonomy" id="665118"/>
    <lineage>
        <taxon>Bacteria</taxon>
        <taxon>Pseudomonadati</taxon>
        <taxon>Pseudomonadota</taxon>
        <taxon>Alphaproteobacteria</taxon>
        <taxon>Hyphomicrobiales</taxon>
        <taxon>Devosiaceae</taxon>
        <taxon>Devosia</taxon>
    </lineage>
</organism>
<reference evidence="5 6" key="1">
    <citation type="submission" date="2016-11" db="EMBL/GenBank/DDBJ databases">
        <authorList>
            <person name="Jaros S."/>
            <person name="Januszkiewicz K."/>
            <person name="Wedrychowicz H."/>
        </authorList>
    </citation>
    <scope>NUCLEOTIDE SEQUENCE [LARGE SCALE GENOMIC DNA]</scope>
    <source>
        <strain evidence="5 6">ATCC 23634</strain>
    </source>
</reference>
<dbReference type="OrthoDB" id="7945678at2"/>
<proteinExistence type="predicted"/>
<keyword evidence="1" id="KW-0805">Transcription regulation</keyword>
<dbReference type="RefSeq" id="WP_084603318.1">
    <property type="nucleotide sequence ID" value="NZ_FPKU01000001.1"/>
</dbReference>
<evidence type="ECO:0000259" key="4">
    <source>
        <dbReference type="PROSITE" id="PS50949"/>
    </source>
</evidence>